<name>A0A645ITS3_9ZZZZ</name>
<organism evidence="1">
    <name type="scientific">bioreactor metagenome</name>
    <dbReference type="NCBI Taxonomy" id="1076179"/>
    <lineage>
        <taxon>unclassified sequences</taxon>
        <taxon>metagenomes</taxon>
        <taxon>ecological metagenomes</taxon>
    </lineage>
</organism>
<proteinExistence type="predicted"/>
<dbReference type="EMBL" id="VSSQ01121326">
    <property type="protein sequence ID" value="MPN53799.1"/>
    <property type="molecule type" value="Genomic_DNA"/>
</dbReference>
<sequence length="53" mass="5909">MLPRVNKHLFDLSPVIIAYAPRDCGCLNELRACANDCNDLHAKDPVKARTIES</sequence>
<dbReference type="AlphaFoldDB" id="A0A645ITS3"/>
<gene>
    <name evidence="1" type="ORF">SDC9_201465</name>
</gene>
<protein>
    <submittedName>
        <fullName evidence="1">Uncharacterized protein</fullName>
    </submittedName>
</protein>
<accession>A0A645ITS3</accession>
<reference evidence="1" key="1">
    <citation type="submission" date="2019-08" db="EMBL/GenBank/DDBJ databases">
        <authorList>
            <person name="Kucharzyk K."/>
            <person name="Murdoch R.W."/>
            <person name="Higgins S."/>
            <person name="Loffler F."/>
        </authorList>
    </citation>
    <scope>NUCLEOTIDE SEQUENCE</scope>
</reference>
<evidence type="ECO:0000313" key="1">
    <source>
        <dbReference type="EMBL" id="MPN53799.1"/>
    </source>
</evidence>
<comment type="caution">
    <text evidence="1">The sequence shown here is derived from an EMBL/GenBank/DDBJ whole genome shotgun (WGS) entry which is preliminary data.</text>
</comment>